<sequence>MPTEPTPQEHHMPAETPGASTDVASSTAPSTAAPRRPRSNLPRQLTLGGLVGGFRSTIGRFLQYQVLAALLVGLVILPLFRLALTGLIRWSGRRAISSGDYLSFLLSVQGIVLVLVGLLVLSLLVVININGLMLIAADSLKGHRKGTLWGDLKAALASFPRFVQPAGLLILAYVGLVVPLTGMGFGLSALSGLRIPNFITSVIYANPLYLTGYTVLIILLAVVGVLSIFVFHSVLLRGSTVWGGFRFSWRLVRQQARLFFVGLLPRLLVLFLIAGAVAAVFLVLAALPGELLEPQSFGARFALLTGLLLAAVVLAVAGFVLAPFAIYVQTAFFVVAAPHVEQTARDVQKAGGSSPFTPAPTAEDVRHAGDQAPRRRRRLVTGVVALVLTLCVGLAALLAANFDDVFAQRRDMAVVAHRTGGDLAPENSVAGVDAAAKAGAAFSEFDVRRTADGAYMINHDPNLKRVTGDSRTMEEMTSEQIAGLKIHNQFGSQPSEAPVPTLDQILDAGKKDEIGMFVELKGPTADHQMVEDVIRTIREKGMEDQSVLLSLDYDLITYIEEKHPEIQTGYLFYFSVGEADMLVGDYLILEEDAATPDRIARIHAGGKKAIVWTVNTKESMEKFLGSEADGLITDHVTQVKDTEEEMSHRTDLQRVVDTLFVG</sequence>
<gene>
    <name evidence="4" type="ORF">EAE32_01640</name>
</gene>
<accession>A0A3L9L5W6</accession>
<dbReference type="InterPro" id="IPR017946">
    <property type="entry name" value="PLC-like_Pdiesterase_TIM-brl"/>
</dbReference>
<evidence type="ECO:0000313" key="5">
    <source>
        <dbReference type="Proteomes" id="UP000277871"/>
    </source>
</evidence>
<evidence type="ECO:0000259" key="3">
    <source>
        <dbReference type="PROSITE" id="PS51704"/>
    </source>
</evidence>
<keyword evidence="2" id="KW-0472">Membrane</keyword>
<feature type="region of interest" description="Disordered" evidence="1">
    <location>
        <begin position="348"/>
        <end position="373"/>
    </location>
</feature>
<feature type="transmembrane region" description="Helical" evidence="2">
    <location>
        <begin position="307"/>
        <end position="335"/>
    </location>
</feature>
<feature type="transmembrane region" description="Helical" evidence="2">
    <location>
        <begin position="257"/>
        <end position="287"/>
    </location>
</feature>
<proteinExistence type="predicted"/>
<feature type="compositionally biased region" description="Low complexity" evidence="1">
    <location>
        <begin position="19"/>
        <end position="34"/>
    </location>
</feature>
<feature type="transmembrane region" description="Helical" evidence="2">
    <location>
        <begin position="168"/>
        <end position="190"/>
    </location>
</feature>
<keyword evidence="2" id="KW-1133">Transmembrane helix</keyword>
<organism evidence="4 5">
    <name type="scientific">Kocuria tytonicola</name>
    <dbReference type="NCBI Taxonomy" id="2055946"/>
    <lineage>
        <taxon>Bacteria</taxon>
        <taxon>Bacillati</taxon>
        <taxon>Actinomycetota</taxon>
        <taxon>Actinomycetes</taxon>
        <taxon>Micrococcales</taxon>
        <taxon>Micrococcaceae</taxon>
        <taxon>Kocuria</taxon>
    </lineage>
</organism>
<dbReference type="GO" id="GO:0016740">
    <property type="term" value="F:transferase activity"/>
    <property type="evidence" value="ECO:0007669"/>
    <property type="project" value="UniProtKB-KW"/>
</dbReference>
<dbReference type="EMBL" id="RDEX01000001">
    <property type="protein sequence ID" value="RLY93971.1"/>
    <property type="molecule type" value="Genomic_DNA"/>
</dbReference>
<feature type="transmembrane region" description="Helical" evidence="2">
    <location>
        <begin position="210"/>
        <end position="236"/>
    </location>
</feature>
<dbReference type="Proteomes" id="UP000277871">
    <property type="component" value="Unassembled WGS sequence"/>
</dbReference>
<feature type="transmembrane region" description="Helical" evidence="2">
    <location>
        <begin position="64"/>
        <end position="84"/>
    </location>
</feature>
<dbReference type="InterPro" id="IPR018476">
    <property type="entry name" value="GlyceroP-diester-Pdiesterase_M"/>
</dbReference>
<feature type="transmembrane region" description="Helical" evidence="2">
    <location>
        <begin position="104"/>
        <end position="135"/>
    </location>
</feature>
<dbReference type="AlphaFoldDB" id="A0A3L9L5W6"/>
<dbReference type="PANTHER" id="PTHR46211">
    <property type="entry name" value="GLYCEROPHOSPHORYL DIESTER PHOSPHODIESTERASE"/>
    <property type="match status" value="1"/>
</dbReference>
<feature type="domain" description="GP-PDE" evidence="3">
    <location>
        <begin position="412"/>
        <end position="643"/>
    </location>
</feature>
<dbReference type="Pfam" id="PF10110">
    <property type="entry name" value="GPDPase_memb"/>
    <property type="match status" value="1"/>
</dbReference>
<dbReference type="SUPFAM" id="SSF51695">
    <property type="entry name" value="PLC-like phosphodiesterases"/>
    <property type="match status" value="1"/>
</dbReference>
<name>A0A3L9L5W6_9MICC</name>
<dbReference type="PROSITE" id="PS51704">
    <property type="entry name" value="GP_PDE"/>
    <property type="match status" value="1"/>
</dbReference>
<feature type="region of interest" description="Disordered" evidence="1">
    <location>
        <begin position="1"/>
        <end position="41"/>
    </location>
</feature>
<dbReference type="GO" id="GO:0006629">
    <property type="term" value="P:lipid metabolic process"/>
    <property type="evidence" value="ECO:0007669"/>
    <property type="project" value="InterPro"/>
</dbReference>
<feature type="compositionally biased region" description="Basic and acidic residues" evidence="1">
    <location>
        <begin position="363"/>
        <end position="373"/>
    </location>
</feature>
<keyword evidence="5" id="KW-1185">Reference proteome</keyword>
<comment type="caution">
    <text evidence="4">The sequence shown here is derived from an EMBL/GenBank/DDBJ whole genome shotgun (WGS) entry which is preliminary data.</text>
</comment>
<protein>
    <submittedName>
        <fullName evidence="4">Glycosyltransferase</fullName>
    </submittedName>
</protein>
<dbReference type="Pfam" id="PF03009">
    <property type="entry name" value="GDPD"/>
    <property type="match status" value="1"/>
</dbReference>
<reference evidence="4 5" key="1">
    <citation type="submission" date="2018-10" db="EMBL/GenBank/DDBJ databases">
        <title>Kocuria tytonicola, new bacteria from the preen glands of American barn owls (Tyto furcata).</title>
        <authorList>
            <person name="Braun M.S."/>
            <person name="Wang E."/>
            <person name="Zimmermann S."/>
            <person name="Boutin S."/>
            <person name="Wagner H."/>
            <person name="Wink M."/>
        </authorList>
    </citation>
    <scope>NUCLEOTIDE SEQUENCE [LARGE SCALE GENOMIC DNA]</scope>
    <source>
        <strain evidence="4 5">473</strain>
    </source>
</reference>
<dbReference type="GO" id="GO:0008081">
    <property type="term" value="F:phosphoric diester hydrolase activity"/>
    <property type="evidence" value="ECO:0007669"/>
    <property type="project" value="InterPro"/>
</dbReference>
<dbReference type="Gene3D" id="3.20.20.190">
    <property type="entry name" value="Phosphatidylinositol (PI) phosphodiesterase"/>
    <property type="match status" value="1"/>
</dbReference>
<feature type="transmembrane region" description="Helical" evidence="2">
    <location>
        <begin position="379"/>
        <end position="400"/>
    </location>
</feature>
<dbReference type="PANTHER" id="PTHR46211:SF8">
    <property type="entry name" value="PHOSPHODIESTERASE"/>
    <property type="match status" value="1"/>
</dbReference>
<evidence type="ECO:0000256" key="2">
    <source>
        <dbReference type="SAM" id="Phobius"/>
    </source>
</evidence>
<evidence type="ECO:0000313" key="4">
    <source>
        <dbReference type="EMBL" id="RLY93971.1"/>
    </source>
</evidence>
<keyword evidence="4" id="KW-0808">Transferase</keyword>
<evidence type="ECO:0000256" key="1">
    <source>
        <dbReference type="SAM" id="MobiDB-lite"/>
    </source>
</evidence>
<dbReference type="InterPro" id="IPR030395">
    <property type="entry name" value="GP_PDE_dom"/>
</dbReference>
<keyword evidence="2" id="KW-0812">Transmembrane</keyword>